<dbReference type="AlphaFoldDB" id="A0A7D4TWS0"/>
<reference evidence="2 3" key="1">
    <citation type="submission" date="2020-05" db="EMBL/GenBank/DDBJ databases">
        <title>Mucilaginibacter mali sp. nov.</title>
        <authorList>
            <person name="Kim H.S."/>
            <person name="Lee K.C."/>
            <person name="Suh M.K."/>
            <person name="Kim J.-S."/>
            <person name="Han K.-I."/>
            <person name="Eom M.K."/>
            <person name="Shin Y.K."/>
            <person name="Lee J.-S."/>
        </authorList>
    </citation>
    <scope>NUCLEOTIDE SEQUENCE [LARGE SCALE GENOMIC DNA]</scope>
    <source>
        <strain evidence="2 3">G2-14</strain>
    </source>
</reference>
<gene>
    <name evidence="2" type="ORF">HQ865_18630</name>
</gene>
<organism evidence="2 3">
    <name type="scientific">Mucilaginibacter mali</name>
    <dbReference type="NCBI Taxonomy" id="2740462"/>
    <lineage>
        <taxon>Bacteria</taxon>
        <taxon>Pseudomonadati</taxon>
        <taxon>Bacteroidota</taxon>
        <taxon>Sphingobacteriia</taxon>
        <taxon>Sphingobacteriales</taxon>
        <taxon>Sphingobacteriaceae</taxon>
        <taxon>Mucilaginibacter</taxon>
    </lineage>
</organism>
<evidence type="ECO:0000259" key="1">
    <source>
        <dbReference type="Pfam" id="PF14344"/>
    </source>
</evidence>
<dbReference type="Proteomes" id="UP000505355">
    <property type="component" value="Chromosome"/>
</dbReference>
<dbReference type="EMBL" id="CP054139">
    <property type="protein sequence ID" value="QKJ31695.1"/>
    <property type="molecule type" value="Genomic_DNA"/>
</dbReference>
<feature type="domain" description="DUF4397" evidence="1">
    <location>
        <begin position="142"/>
        <end position="219"/>
    </location>
</feature>
<dbReference type="PROSITE" id="PS51257">
    <property type="entry name" value="PROKAR_LIPOPROTEIN"/>
    <property type="match status" value="1"/>
</dbReference>
<evidence type="ECO:0000313" key="3">
    <source>
        <dbReference type="Proteomes" id="UP000505355"/>
    </source>
</evidence>
<name>A0A7D4TWS0_9SPHI</name>
<dbReference type="RefSeq" id="WP_173416354.1">
    <property type="nucleotide sequence ID" value="NZ_CP054139.1"/>
</dbReference>
<dbReference type="Pfam" id="PF14344">
    <property type="entry name" value="DUF4397"/>
    <property type="match status" value="1"/>
</dbReference>
<keyword evidence="3" id="KW-1185">Reference proteome</keyword>
<sequence>MGIKNNNRVLSALVILMAVVMVIPMLSSCGKENAASLTGLNTQLNIINVGPDTYPLDLFIALRQQNTKHYTYANPSGYIYLASLATPLQIRNYKNETIFSKDTALRVNTRYSIFITGLLSDNTRTTIFVTDTDSAPGLGRGKLRFINASARTVNVDIYANGTLAFKNQGFKAVTTYQELPAGIYDLKVCQANTTTVLTDLPKTTIQDGRLYTLYTKGVVGRTDSAAFGSAMIINR</sequence>
<dbReference type="InterPro" id="IPR025510">
    <property type="entry name" value="DUF4397"/>
</dbReference>
<proteinExistence type="predicted"/>
<dbReference type="KEGG" id="mmab:HQ865_18630"/>
<evidence type="ECO:0000313" key="2">
    <source>
        <dbReference type="EMBL" id="QKJ31695.1"/>
    </source>
</evidence>
<protein>
    <submittedName>
        <fullName evidence="2">DUF4397 domain-containing protein</fullName>
    </submittedName>
</protein>
<accession>A0A7D4TWS0</accession>